<evidence type="ECO:0000313" key="6">
    <source>
        <dbReference type="EMBL" id="EDK43218.1"/>
    </source>
</evidence>
<dbReference type="InterPro" id="IPR000960">
    <property type="entry name" value="Flavin_mOase"/>
</dbReference>
<evidence type="ECO:0000313" key="7">
    <source>
        <dbReference type="Proteomes" id="UP000001996"/>
    </source>
</evidence>
<dbReference type="FunCoup" id="A5DVL0">
    <property type="interactions" value="613"/>
</dbReference>
<keyword evidence="4" id="KW-0521">NADP</keyword>
<dbReference type="PANTHER" id="PTHR23023">
    <property type="entry name" value="DIMETHYLANILINE MONOOXYGENASE"/>
    <property type="match status" value="1"/>
</dbReference>
<keyword evidence="5" id="KW-0560">Oxidoreductase</keyword>
<dbReference type="Gene3D" id="3.50.50.60">
    <property type="entry name" value="FAD/NAD(P)-binding domain"/>
    <property type="match status" value="2"/>
</dbReference>
<dbReference type="KEGG" id="lel:PVL30_001366"/>
<evidence type="ECO:0000256" key="2">
    <source>
        <dbReference type="ARBA" id="ARBA00022630"/>
    </source>
</evidence>
<sequence>MTVSVLKQPLYNRVAIIGGGPAGLAAAKALALEPTQFAKIDIYERRNKLGGLWYHNGNKSLVHPEVPSVDPDSGELLDKPATDQDAFFSAIYKYMETNIIGRLMEYQGLPFPRELPMYPKRDKVLEYIDEYIKTIPEGKIEFKLNFDVVSVKKVDANQDGYSGTDSINNSCSSEGTIWRVVADNVLYDLREVHEYDAIIIANGHFNTPYIPEVLGLSEWNEALPHTILHSKHFEDPNTYRGKRVLVIGNASSGVDISTQISTVAEKVYVSVRDVGKVDPRNDLIEYIGLIIKYDYTTRSITTINGDHFEGIDVVIFCTGYFYSVPFLKLDVITNGTQVHDLYKQVFNVYDPSISFLALQKEVVPMPISESQAALVARVYSGRYNLPSVEERKQSYEKEIQMKGSGRQFHSFAYPLDVAYRQHLQQLIDEQDIRSPGLVAPIWDDSLIFDRLQTKSYKAKRLQKVFEHVKKLRSEGRDFELLD</sequence>
<protein>
    <recommendedName>
        <fullName evidence="8">Thiol-specific monooxygenase</fullName>
    </recommendedName>
</protein>
<accession>A5DVL0</accession>
<dbReference type="Proteomes" id="UP000001996">
    <property type="component" value="Unassembled WGS sequence"/>
</dbReference>
<dbReference type="SUPFAM" id="SSF51905">
    <property type="entry name" value="FAD/NAD(P)-binding domain"/>
    <property type="match status" value="2"/>
</dbReference>
<organism evidence="6 7">
    <name type="scientific">Lodderomyces elongisporus (strain ATCC 11503 / CBS 2605 / JCM 1781 / NBRC 1676 / NRRL YB-4239)</name>
    <name type="common">Yeast</name>
    <name type="synonym">Saccharomyces elongisporus</name>
    <dbReference type="NCBI Taxonomy" id="379508"/>
    <lineage>
        <taxon>Eukaryota</taxon>
        <taxon>Fungi</taxon>
        <taxon>Dikarya</taxon>
        <taxon>Ascomycota</taxon>
        <taxon>Saccharomycotina</taxon>
        <taxon>Pichiomycetes</taxon>
        <taxon>Debaryomycetaceae</taxon>
        <taxon>Candida/Lodderomyces clade</taxon>
        <taxon>Lodderomyces</taxon>
    </lineage>
</organism>
<keyword evidence="2" id="KW-0285">Flavoprotein</keyword>
<evidence type="ECO:0000256" key="4">
    <source>
        <dbReference type="ARBA" id="ARBA00022857"/>
    </source>
</evidence>
<dbReference type="AlphaFoldDB" id="A5DVL0"/>
<gene>
    <name evidence="6" type="ORF">LELG_01396</name>
</gene>
<dbReference type="EMBL" id="CH981525">
    <property type="protein sequence ID" value="EDK43218.1"/>
    <property type="molecule type" value="Genomic_DNA"/>
</dbReference>
<dbReference type="GeneID" id="5234218"/>
<dbReference type="InParanoid" id="A5DVL0"/>
<dbReference type="InterPro" id="IPR020946">
    <property type="entry name" value="Flavin_mOase-like"/>
</dbReference>
<dbReference type="OrthoDB" id="66881at2759"/>
<evidence type="ECO:0000256" key="5">
    <source>
        <dbReference type="ARBA" id="ARBA00023002"/>
    </source>
</evidence>
<dbReference type="OMA" id="VMIKEVN"/>
<dbReference type="GO" id="GO:0004499">
    <property type="term" value="F:N,N-dimethylaniline monooxygenase activity"/>
    <property type="evidence" value="ECO:0007669"/>
    <property type="project" value="InterPro"/>
</dbReference>
<name>A5DVL0_LODEL</name>
<keyword evidence="3" id="KW-0274">FAD</keyword>
<dbReference type="InterPro" id="IPR036188">
    <property type="entry name" value="FAD/NAD-bd_sf"/>
</dbReference>
<reference evidence="6 7" key="1">
    <citation type="journal article" date="2009" name="Nature">
        <title>Evolution of pathogenicity and sexual reproduction in eight Candida genomes.</title>
        <authorList>
            <person name="Butler G."/>
            <person name="Rasmussen M.D."/>
            <person name="Lin M.F."/>
            <person name="Santos M.A."/>
            <person name="Sakthikumar S."/>
            <person name="Munro C.A."/>
            <person name="Rheinbay E."/>
            <person name="Grabherr M."/>
            <person name="Forche A."/>
            <person name="Reedy J.L."/>
            <person name="Agrafioti I."/>
            <person name="Arnaud M.B."/>
            <person name="Bates S."/>
            <person name="Brown A.J."/>
            <person name="Brunke S."/>
            <person name="Costanzo M.C."/>
            <person name="Fitzpatrick D.A."/>
            <person name="de Groot P.W."/>
            <person name="Harris D."/>
            <person name="Hoyer L.L."/>
            <person name="Hube B."/>
            <person name="Klis F.M."/>
            <person name="Kodira C."/>
            <person name="Lennard N."/>
            <person name="Logue M.E."/>
            <person name="Martin R."/>
            <person name="Neiman A.M."/>
            <person name="Nikolaou E."/>
            <person name="Quail M.A."/>
            <person name="Quinn J."/>
            <person name="Santos M.C."/>
            <person name="Schmitzberger F.F."/>
            <person name="Sherlock G."/>
            <person name="Shah P."/>
            <person name="Silverstein K.A."/>
            <person name="Skrzypek M.S."/>
            <person name="Soll D."/>
            <person name="Staggs R."/>
            <person name="Stansfield I."/>
            <person name="Stumpf M.P."/>
            <person name="Sudbery P.E."/>
            <person name="Srikantha T."/>
            <person name="Zeng Q."/>
            <person name="Berman J."/>
            <person name="Berriman M."/>
            <person name="Heitman J."/>
            <person name="Gow N.A."/>
            <person name="Lorenz M.C."/>
            <person name="Birren B.W."/>
            <person name="Kellis M."/>
            <person name="Cuomo C.A."/>
        </authorList>
    </citation>
    <scope>NUCLEOTIDE SEQUENCE [LARGE SCALE GENOMIC DNA]</scope>
    <source>
        <strain evidence="7">ATCC 11503 / BCRC 21390 / CBS 2605 / JCM 1781 / NBRC 1676 / NRRL YB-4239</strain>
    </source>
</reference>
<dbReference type="Pfam" id="PF00743">
    <property type="entry name" value="FMO-like"/>
    <property type="match status" value="2"/>
</dbReference>
<keyword evidence="7" id="KW-1185">Reference proteome</keyword>
<dbReference type="eggNOG" id="KOG1399">
    <property type="taxonomic scope" value="Eukaryota"/>
</dbReference>
<evidence type="ECO:0008006" key="8">
    <source>
        <dbReference type="Google" id="ProtNLM"/>
    </source>
</evidence>
<dbReference type="GO" id="GO:0050661">
    <property type="term" value="F:NADP binding"/>
    <property type="evidence" value="ECO:0007669"/>
    <property type="project" value="InterPro"/>
</dbReference>
<dbReference type="Pfam" id="PF13450">
    <property type="entry name" value="NAD_binding_8"/>
    <property type="match status" value="1"/>
</dbReference>
<dbReference type="InterPro" id="IPR050346">
    <property type="entry name" value="FMO-like"/>
</dbReference>
<comment type="similarity">
    <text evidence="1">Belongs to the FMO family.</text>
</comment>
<dbReference type="PIRSF" id="PIRSF000332">
    <property type="entry name" value="FMO"/>
    <property type="match status" value="1"/>
</dbReference>
<evidence type="ECO:0000256" key="3">
    <source>
        <dbReference type="ARBA" id="ARBA00022827"/>
    </source>
</evidence>
<dbReference type="VEuPathDB" id="FungiDB:LELG_01396"/>
<dbReference type="GO" id="GO:0050660">
    <property type="term" value="F:flavin adenine dinucleotide binding"/>
    <property type="evidence" value="ECO:0007669"/>
    <property type="project" value="InterPro"/>
</dbReference>
<dbReference type="HOGENOM" id="CLU_006909_5_0_1"/>
<evidence type="ECO:0000256" key="1">
    <source>
        <dbReference type="ARBA" id="ARBA00009183"/>
    </source>
</evidence>
<dbReference type="PRINTS" id="PR00419">
    <property type="entry name" value="ADXRDTASE"/>
</dbReference>
<proteinExistence type="inferred from homology"/>